<dbReference type="AlphaFoldDB" id="A0A1Z2LBP1"/>
<feature type="region of interest" description="Disordered" evidence="1">
    <location>
        <begin position="118"/>
        <end position="137"/>
    </location>
</feature>
<accession>A0A1Z2LBP1</accession>
<dbReference type="InterPro" id="IPR029058">
    <property type="entry name" value="AB_hydrolase_fold"/>
</dbReference>
<dbReference type="KEGG" id="salj:SMD11_6131"/>
<reference evidence="2 3" key="1">
    <citation type="submission" date="2017-06" db="EMBL/GenBank/DDBJ databases">
        <title>Streptomyces albireticuli Genome sequencing and assembly.</title>
        <authorList>
            <person name="Wang Y."/>
            <person name="Du B."/>
            <person name="Ding Y."/>
            <person name="Liu H."/>
            <person name="Hou Q."/>
            <person name="Liu K."/>
            <person name="Yao L."/>
            <person name="Wang C."/>
        </authorList>
    </citation>
    <scope>NUCLEOTIDE SEQUENCE [LARGE SCALE GENOMIC DNA]</scope>
    <source>
        <strain evidence="2 3">MDJK11</strain>
    </source>
</reference>
<feature type="region of interest" description="Disordered" evidence="1">
    <location>
        <begin position="86"/>
        <end position="109"/>
    </location>
</feature>
<dbReference type="RefSeq" id="WP_087929463.1">
    <property type="nucleotide sequence ID" value="NZ_CP021744.1"/>
</dbReference>
<dbReference type="Proteomes" id="UP000195755">
    <property type="component" value="Chromosome"/>
</dbReference>
<name>A0A1Z2LBP1_9ACTN</name>
<dbReference type="OrthoDB" id="145361at2"/>
<feature type="compositionally biased region" description="Gly residues" evidence="1">
    <location>
        <begin position="126"/>
        <end position="136"/>
    </location>
</feature>
<dbReference type="EMBL" id="CP021744">
    <property type="protein sequence ID" value="ARZ71707.1"/>
    <property type="molecule type" value="Genomic_DNA"/>
</dbReference>
<gene>
    <name evidence="2" type="ORF">SMD11_6131</name>
</gene>
<evidence type="ECO:0000256" key="1">
    <source>
        <dbReference type="SAM" id="MobiDB-lite"/>
    </source>
</evidence>
<organism evidence="2 3">
    <name type="scientific">Streptomyces albireticuli</name>
    <dbReference type="NCBI Taxonomy" id="1940"/>
    <lineage>
        <taxon>Bacteria</taxon>
        <taxon>Bacillati</taxon>
        <taxon>Actinomycetota</taxon>
        <taxon>Actinomycetes</taxon>
        <taxon>Kitasatosporales</taxon>
        <taxon>Streptomycetaceae</taxon>
        <taxon>Streptomyces</taxon>
    </lineage>
</organism>
<feature type="region of interest" description="Disordered" evidence="1">
    <location>
        <begin position="177"/>
        <end position="201"/>
    </location>
</feature>
<proteinExistence type="predicted"/>
<protein>
    <submittedName>
        <fullName evidence="2">Uncharacterized protein</fullName>
    </submittedName>
</protein>
<dbReference type="SUPFAM" id="SSF53474">
    <property type="entry name" value="alpha/beta-Hydrolases"/>
    <property type="match status" value="1"/>
</dbReference>
<evidence type="ECO:0000313" key="3">
    <source>
        <dbReference type="Proteomes" id="UP000195755"/>
    </source>
</evidence>
<sequence>MSEPVFVIHGVGNRDARAFAATVAAVRAAVGGDMELVPVHWGDLGADDRFVDLALPHRAGGLRDAPGSGPVPAHEPAGASPEDLLAALSAPSDPPGGTGPARTGGLPEPVRDAVREGLDRAEDSGLRGGPADPGGPDGEHVLAALAEAWPSTRWLSLTDDPVLLREAGTAVARAVTDAAAQETDPSWDGLRGPGPGSDGLRGLVRRRLADLDRVAGAAMQALAGRVNHGLRTRFGPGTTRFLGDVLVYQRHRERIHARVRERIAEVDPALGSGPERPVRVVAHSLGGVIAVDMATARAPLWTSSLLTFGSQAAYFHLCDPRGGRLPAYAGGGPVPLPPSLARWTNLWQPLDVLAFAASRVFTLDDGTPPVDVPLAHSASAGLWTHSVYWDLPELAHAIRAAMLPPA</sequence>
<evidence type="ECO:0000313" key="2">
    <source>
        <dbReference type="EMBL" id="ARZ71707.1"/>
    </source>
</evidence>